<sequence>MKYYDTLIFIFGAAFLASAWLPSKLKKAPLSLPMIWLMVGIFVSMLDTKLPNVNPLKNSQLTERLTELALIISLLGAGLKLDRPLGWSNWNVTWRLLGITLPLSIGFMTLLLMYLLDLPFIVSFLLGALIAPTDPVLASDVQVGPPGKGNEHDVRFALTSEDGLNDGLAFPFVQLALVLTVIPITNQTIIHWMLWNMLWKISAGVIAGIGIGYLTAKIILKPTTVIGPQDGFIAVALTFLAYGSAQLINGYGFLGVFVAAHVFRHYDHDHLLHNTLYNFTEQLERLIIPLLLVIMSVLIYQGLFKQITRNEIIASLIFLLLIRPVTGLIGLITSKIPFYHRVIISVFGIRGIGSFYYLAYALNQTNYFLKYGQQLWRMTIFIVLVSIVFHGMSASLIFQRLTSSSK</sequence>
<reference evidence="10 11" key="1">
    <citation type="submission" date="2024-08" db="EMBL/GenBank/DDBJ databases">
        <title>Draft Genome Sequence of Legionella lytica strain DSB2004, Isolated From a Fire Sprinkler System.</title>
        <authorList>
            <person name="Everhart A.D."/>
            <person name="Kidane D.T."/>
            <person name="Farone A.L."/>
            <person name="Farone M.B."/>
        </authorList>
    </citation>
    <scope>NUCLEOTIDE SEQUENCE [LARGE SCALE GENOMIC DNA]</scope>
    <source>
        <strain evidence="10 11">DSB2004</strain>
    </source>
</reference>
<dbReference type="Pfam" id="PF00999">
    <property type="entry name" value="Na_H_Exchanger"/>
    <property type="match status" value="1"/>
</dbReference>
<evidence type="ECO:0000256" key="5">
    <source>
        <dbReference type="ARBA" id="ARBA00022989"/>
    </source>
</evidence>
<dbReference type="EMBL" id="JBGORX010000004">
    <property type="protein sequence ID" value="MFJ1269167.1"/>
    <property type="molecule type" value="Genomic_DNA"/>
</dbReference>
<dbReference type="InterPro" id="IPR006153">
    <property type="entry name" value="Cation/H_exchanger_TM"/>
</dbReference>
<evidence type="ECO:0000313" key="10">
    <source>
        <dbReference type="EMBL" id="MFJ1269167.1"/>
    </source>
</evidence>
<keyword evidence="11" id="KW-1185">Reference proteome</keyword>
<evidence type="ECO:0000256" key="8">
    <source>
        <dbReference type="SAM" id="Phobius"/>
    </source>
</evidence>
<feature type="transmembrane region" description="Helical" evidence="8">
    <location>
        <begin position="338"/>
        <end position="358"/>
    </location>
</feature>
<feature type="transmembrane region" description="Helical" evidence="8">
    <location>
        <begin position="66"/>
        <end position="82"/>
    </location>
</feature>
<evidence type="ECO:0000256" key="2">
    <source>
        <dbReference type="ARBA" id="ARBA00022448"/>
    </source>
</evidence>
<feature type="transmembrane region" description="Helical" evidence="8">
    <location>
        <begin position="6"/>
        <end position="23"/>
    </location>
</feature>
<keyword evidence="6" id="KW-0406">Ion transport</keyword>
<keyword evidence="5 8" id="KW-1133">Transmembrane helix</keyword>
<feature type="transmembrane region" description="Helical" evidence="8">
    <location>
        <begin position="168"/>
        <end position="185"/>
    </location>
</feature>
<feature type="transmembrane region" description="Helical" evidence="8">
    <location>
        <begin position="283"/>
        <end position="300"/>
    </location>
</feature>
<keyword evidence="3" id="KW-0050">Antiport</keyword>
<organism evidence="10 11">
    <name type="scientific">Legionella lytica</name>
    <dbReference type="NCBI Taxonomy" id="96232"/>
    <lineage>
        <taxon>Bacteria</taxon>
        <taxon>Pseudomonadati</taxon>
        <taxon>Pseudomonadota</taxon>
        <taxon>Gammaproteobacteria</taxon>
        <taxon>Legionellales</taxon>
        <taxon>Legionellaceae</taxon>
        <taxon>Legionella</taxon>
    </lineage>
</organism>
<comment type="caution">
    <text evidence="10">The sequence shown here is derived from an EMBL/GenBank/DDBJ whole genome shotgun (WGS) entry which is preliminary data.</text>
</comment>
<keyword evidence="7 8" id="KW-0472">Membrane</keyword>
<keyword evidence="4 8" id="KW-0812">Transmembrane</keyword>
<comment type="subcellular location">
    <subcellularLocation>
        <location evidence="1">Cell membrane</location>
        <topology evidence="1">Multi-pass membrane protein</topology>
    </subcellularLocation>
</comment>
<evidence type="ECO:0000256" key="4">
    <source>
        <dbReference type="ARBA" id="ARBA00022692"/>
    </source>
</evidence>
<evidence type="ECO:0000313" key="11">
    <source>
        <dbReference type="Proteomes" id="UP001615550"/>
    </source>
</evidence>
<feature type="transmembrane region" description="Helical" evidence="8">
    <location>
        <begin position="94"/>
        <end position="116"/>
    </location>
</feature>
<proteinExistence type="predicted"/>
<accession>A0ABW8D8X8</accession>
<feature type="transmembrane region" description="Helical" evidence="8">
    <location>
        <begin position="30"/>
        <end position="46"/>
    </location>
</feature>
<evidence type="ECO:0000256" key="7">
    <source>
        <dbReference type="ARBA" id="ARBA00023136"/>
    </source>
</evidence>
<evidence type="ECO:0000256" key="6">
    <source>
        <dbReference type="ARBA" id="ARBA00023065"/>
    </source>
</evidence>
<evidence type="ECO:0000256" key="3">
    <source>
        <dbReference type="ARBA" id="ARBA00022449"/>
    </source>
</evidence>
<name>A0ABW8D8X8_9GAMM</name>
<evidence type="ECO:0000259" key="9">
    <source>
        <dbReference type="Pfam" id="PF00999"/>
    </source>
</evidence>
<dbReference type="PANTHER" id="PTHR32507:SF8">
    <property type="entry name" value="CNH1P"/>
    <property type="match status" value="1"/>
</dbReference>
<feature type="transmembrane region" description="Helical" evidence="8">
    <location>
        <begin position="232"/>
        <end position="263"/>
    </location>
</feature>
<protein>
    <submittedName>
        <fullName evidence="10">Cation:proton antiporter</fullName>
    </submittedName>
</protein>
<feature type="transmembrane region" description="Helical" evidence="8">
    <location>
        <begin position="197"/>
        <end position="220"/>
    </location>
</feature>
<evidence type="ECO:0000256" key="1">
    <source>
        <dbReference type="ARBA" id="ARBA00004651"/>
    </source>
</evidence>
<feature type="transmembrane region" description="Helical" evidence="8">
    <location>
        <begin position="378"/>
        <end position="398"/>
    </location>
</feature>
<keyword evidence="2" id="KW-0813">Transport</keyword>
<dbReference type="RefSeq" id="WP_400187991.1">
    <property type="nucleotide sequence ID" value="NZ_JBGORX010000004.1"/>
</dbReference>
<feature type="transmembrane region" description="Helical" evidence="8">
    <location>
        <begin position="312"/>
        <end position="331"/>
    </location>
</feature>
<dbReference type="PANTHER" id="PTHR32507">
    <property type="entry name" value="NA(+)/H(+) ANTIPORTER 1"/>
    <property type="match status" value="1"/>
</dbReference>
<feature type="domain" description="Cation/H+ exchanger transmembrane" evidence="9">
    <location>
        <begin position="15"/>
        <end position="398"/>
    </location>
</feature>
<dbReference type="Proteomes" id="UP001615550">
    <property type="component" value="Unassembled WGS sequence"/>
</dbReference>
<gene>
    <name evidence="10" type="ORF">ACD661_11425</name>
</gene>